<dbReference type="SUPFAM" id="SSF82784">
    <property type="entry name" value="OsmC-like"/>
    <property type="match status" value="1"/>
</dbReference>
<proteinExistence type="predicted"/>
<dbReference type="Proteomes" id="UP000028091">
    <property type="component" value="Unassembled WGS sequence"/>
</dbReference>
<dbReference type="OrthoDB" id="13625at2"/>
<sequence length="125" mass="14118">MKLTYENDRWVANTDDGQLHISGKEEAGYRPYQLFTSAIAGCFGEMLTHVCGKKRISYEGLTITPETTREGAANKISRIHLHIIFERISTSDEQIEKVMKLAMKHCSMVQSVKGSIDITMSHELI</sequence>
<dbReference type="InterPro" id="IPR015946">
    <property type="entry name" value="KH_dom-like_a/b"/>
</dbReference>
<protein>
    <recommendedName>
        <fullName evidence="3">Osmotically inducible protein C</fullName>
    </recommendedName>
</protein>
<evidence type="ECO:0008006" key="3">
    <source>
        <dbReference type="Google" id="ProtNLM"/>
    </source>
</evidence>
<gene>
    <name evidence="1" type="ORF">BA70_06485</name>
</gene>
<evidence type="ECO:0000313" key="2">
    <source>
        <dbReference type="Proteomes" id="UP000028091"/>
    </source>
</evidence>
<dbReference type="InterPro" id="IPR036102">
    <property type="entry name" value="OsmC/Ohrsf"/>
</dbReference>
<dbReference type="AlphaFoldDB" id="A0A081L8P3"/>
<accession>A0A081L8P3</accession>
<reference evidence="1 2" key="1">
    <citation type="submission" date="2012-09" db="EMBL/GenBank/DDBJ databases">
        <title>Genome Sequence of Bacillus sp. DW5-4.</title>
        <authorList>
            <person name="Lai Q."/>
            <person name="Liu Y."/>
            <person name="Shao Z."/>
        </authorList>
    </citation>
    <scope>NUCLEOTIDE SEQUENCE [LARGE SCALE GENOMIC DNA]</scope>
    <source>
        <strain evidence="1 2">DW5-4</strain>
    </source>
</reference>
<dbReference type="Pfam" id="PF02566">
    <property type="entry name" value="OsmC"/>
    <property type="match status" value="1"/>
</dbReference>
<dbReference type="EMBL" id="JOTP01000019">
    <property type="protein sequence ID" value="KEP25619.1"/>
    <property type="molecule type" value="Genomic_DNA"/>
</dbReference>
<keyword evidence="2" id="KW-1185">Reference proteome</keyword>
<name>A0A081L8P3_9BACI</name>
<dbReference type="RefSeq" id="WP_034323477.1">
    <property type="nucleotide sequence ID" value="NZ_JOTP01000019.1"/>
</dbReference>
<dbReference type="InterPro" id="IPR003718">
    <property type="entry name" value="OsmC/Ohr_fam"/>
</dbReference>
<dbReference type="PANTHER" id="PTHR34352:SF1">
    <property type="entry name" value="PROTEIN YHFA"/>
    <property type="match status" value="1"/>
</dbReference>
<dbReference type="Gene3D" id="3.30.300.20">
    <property type="match status" value="1"/>
</dbReference>
<evidence type="ECO:0000313" key="1">
    <source>
        <dbReference type="EMBL" id="KEP25619.1"/>
    </source>
</evidence>
<organism evidence="1 2">
    <name type="scientific">Bacillus zhangzhouensis</name>
    <dbReference type="NCBI Taxonomy" id="1178540"/>
    <lineage>
        <taxon>Bacteria</taxon>
        <taxon>Bacillati</taxon>
        <taxon>Bacillota</taxon>
        <taxon>Bacilli</taxon>
        <taxon>Bacillales</taxon>
        <taxon>Bacillaceae</taxon>
        <taxon>Bacillus</taxon>
    </lineage>
</organism>
<dbReference type="PANTHER" id="PTHR34352">
    <property type="entry name" value="PROTEIN YHFA"/>
    <property type="match status" value="1"/>
</dbReference>
<dbReference type="eggNOG" id="COG1765">
    <property type="taxonomic scope" value="Bacteria"/>
</dbReference>
<comment type="caution">
    <text evidence="1">The sequence shown here is derived from an EMBL/GenBank/DDBJ whole genome shotgun (WGS) entry which is preliminary data.</text>
</comment>